<dbReference type="EMBL" id="MEIA01000098">
    <property type="protein sequence ID" value="OJF14446.1"/>
    <property type="molecule type" value="Genomic_DNA"/>
</dbReference>
<feature type="transmembrane region" description="Helical" evidence="1">
    <location>
        <begin position="25"/>
        <end position="46"/>
    </location>
</feature>
<keyword evidence="1" id="KW-1133">Transmembrane helix</keyword>
<evidence type="ECO:0000256" key="1">
    <source>
        <dbReference type="SAM" id="Phobius"/>
    </source>
</evidence>
<keyword evidence="1" id="KW-0812">Transmembrane</keyword>
<dbReference type="Proteomes" id="UP000182486">
    <property type="component" value="Unassembled WGS sequence"/>
</dbReference>
<keyword evidence="3" id="KW-1185">Reference proteome</keyword>
<organism evidence="2 3">
    <name type="scientific">Couchioplanes caeruleus subsp. caeruleus</name>
    <dbReference type="NCBI Taxonomy" id="56427"/>
    <lineage>
        <taxon>Bacteria</taxon>
        <taxon>Bacillati</taxon>
        <taxon>Actinomycetota</taxon>
        <taxon>Actinomycetes</taxon>
        <taxon>Micromonosporales</taxon>
        <taxon>Micromonosporaceae</taxon>
        <taxon>Couchioplanes</taxon>
    </lineage>
</organism>
<comment type="caution">
    <text evidence="2">The sequence shown here is derived from an EMBL/GenBank/DDBJ whole genome shotgun (WGS) entry which is preliminary data.</text>
</comment>
<protein>
    <submittedName>
        <fullName evidence="2">Uncharacterized protein</fullName>
    </submittedName>
</protein>
<gene>
    <name evidence="2" type="ORF">BG844_09755</name>
</gene>
<evidence type="ECO:0000313" key="3">
    <source>
        <dbReference type="Proteomes" id="UP000182486"/>
    </source>
</evidence>
<sequence length="60" mass="6531">MLVPAIGIAFGVDAFLGWRSDGHEWAAFGVAAPLTVLFAWTVARLIGRYLRERRSGTPGE</sequence>
<evidence type="ECO:0000313" key="2">
    <source>
        <dbReference type="EMBL" id="OJF14446.1"/>
    </source>
</evidence>
<dbReference type="AlphaFoldDB" id="A0A1K0GPW8"/>
<accession>A0A1K0GPW8</accession>
<proteinExistence type="predicted"/>
<reference evidence="2 3" key="1">
    <citation type="submission" date="2016-09" db="EMBL/GenBank/DDBJ databases">
        <title>Couchioplanes caeruleus draft genome sequence.</title>
        <authorList>
            <person name="Sheehan J."/>
            <person name="Caffrey P."/>
        </authorList>
    </citation>
    <scope>NUCLEOTIDE SEQUENCE [LARGE SCALE GENOMIC DNA]</scope>
    <source>
        <strain evidence="2 3">DSM 43634</strain>
    </source>
</reference>
<name>A0A1K0GPW8_9ACTN</name>
<keyword evidence="1" id="KW-0472">Membrane</keyword>